<protein>
    <recommendedName>
        <fullName evidence="8">Rhodopsin domain-containing protein</fullName>
    </recommendedName>
</protein>
<dbReference type="InterPro" id="IPR049326">
    <property type="entry name" value="Rhodopsin_dom_fungi"/>
</dbReference>
<dbReference type="PANTHER" id="PTHR33048:SF124">
    <property type="entry name" value="INTEGRAL MEMBRANE PROTEIN"/>
    <property type="match status" value="1"/>
</dbReference>
<keyword evidence="3 7" id="KW-1133">Transmembrane helix</keyword>
<proteinExistence type="inferred from homology"/>
<keyword evidence="10" id="KW-1185">Reference proteome</keyword>
<evidence type="ECO:0000256" key="1">
    <source>
        <dbReference type="ARBA" id="ARBA00004141"/>
    </source>
</evidence>
<feature type="transmembrane region" description="Helical" evidence="7">
    <location>
        <begin position="6"/>
        <end position="29"/>
    </location>
</feature>
<reference evidence="9 10" key="1">
    <citation type="submission" date="2024-02" db="EMBL/GenBank/DDBJ databases">
        <title>De novo assembly and annotation of 12 fungi associated with fruit tree decline syndrome in Ontario, Canada.</title>
        <authorList>
            <person name="Sulman M."/>
            <person name="Ellouze W."/>
            <person name="Ilyukhin E."/>
        </authorList>
    </citation>
    <scope>NUCLEOTIDE SEQUENCE [LARGE SCALE GENOMIC DNA]</scope>
    <source>
        <strain evidence="9 10">M42-189</strain>
    </source>
</reference>
<comment type="subcellular location">
    <subcellularLocation>
        <location evidence="1">Membrane</location>
        <topology evidence="1">Multi-pass membrane protein</topology>
    </subcellularLocation>
</comment>
<dbReference type="InterPro" id="IPR052337">
    <property type="entry name" value="SAT4-like"/>
</dbReference>
<organism evidence="9 10">
    <name type="scientific">Paraconiothyrium brasiliense</name>
    <dbReference type="NCBI Taxonomy" id="300254"/>
    <lineage>
        <taxon>Eukaryota</taxon>
        <taxon>Fungi</taxon>
        <taxon>Dikarya</taxon>
        <taxon>Ascomycota</taxon>
        <taxon>Pezizomycotina</taxon>
        <taxon>Dothideomycetes</taxon>
        <taxon>Pleosporomycetidae</taxon>
        <taxon>Pleosporales</taxon>
        <taxon>Massarineae</taxon>
        <taxon>Didymosphaeriaceae</taxon>
        <taxon>Paraconiothyrium</taxon>
    </lineage>
</organism>
<feature type="transmembrane region" description="Helical" evidence="7">
    <location>
        <begin position="41"/>
        <end position="60"/>
    </location>
</feature>
<keyword evidence="2 7" id="KW-0812">Transmembrane</keyword>
<feature type="domain" description="Rhodopsin" evidence="8">
    <location>
        <begin position="25"/>
        <end position="282"/>
    </location>
</feature>
<comment type="caution">
    <text evidence="9">The sequence shown here is derived from an EMBL/GenBank/DDBJ whole genome shotgun (WGS) entry which is preliminary data.</text>
</comment>
<gene>
    <name evidence="9" type="ORF">SLS60_001690</name>
</gene>
<name>A0ABR3S034_9PLEO</name>
<evidence type="ECO:0000256" key="2">
    <source>
        <dbReference type="ARBA" id="ARBA00022692"/>
    </source>
</evidence>
<evidence type="ECO:0000256" key="3">
    <source>
        <dbReference type="ARBA" id="ARBA00022989"/>
    </source>
</evidence>
<keyword evidence="4 7" id="KW-0472">Membrane</keyword>
<evidence type="ECO:0000313" key="10">
    <source>
        <dbReference type="Proteomes" id="UP001521785"/>
    </source>
</evidence>
<evidence type="ECO:0000256" key="4">
    <source>
        <dbReference type="ARBA" id="ARBA00023136"/>
    </source>
</evidence>
<evidence type="ECO:0000259" key="8">
    <source>
        <dbReference type="Pfam" id="PF20684"/>
    </source>
</evidence>
<dbReference type="PANTHER" id="PTHR33048">
    <property type="entry name" value="PTH11-LIKE INTEGRAL MEMBRANE PROTEIN (AFU_ORTHOLOGUE AFUA_5G11245)"/>
    <property type="match status" value="1"/>
</dbReference>
<dbReference type="EMBL" id="JAKJXO020000002">
    <property type="protein sequence ID" value="KAL1610025.1"/>
    <property type="molecule type" value="Genomic_DNA"/>
</dbReference>
<evidence type="ECO:0000256" key="5">
    <source>
        <dbReference type="ARBA" id="ARBA00038359"/>
    </source>
</evidence>
<feature type="transmembrane region" description="Helical" evidence="7">
    <location>
        <begin position="127"/>
        <end position="150"/>
    </location>
</feature>
<evidence type="ECO:0000256" key="7">
    <source>
        <dbReference type="SAM" id="Phobius"/>
    </source>
</evidence>
<accession>A0ABR3S034</accession>
<feature type="region of interest" description="Disordered" evidence="6">
    <location>
        <begin position="320"/>
        <end position="340"/>
    </location>
</feature>
<comment type="similarity">
    <text evidence="5">Belongs to the SAT4 family.</text>
</comment>
<feature type="region of interest" description="Disordered" evidence="6">
    <location>
        <begin position="291"/>
        <end position="310"/>
    </location>
</feature>
<feature type="transmembrane region" description="Helical" evidence="7">
    <location>
        <begin position="94"/>
        <end position="115"/>
    </location>
</feature>
<feature type="transmembrane region" description="Helical" evidence="7">
    <location>
        <begin position="218"/>
        <end position="238"/>
    </location>
</feature>
<sequence>MAVHGTLALVVAFTLTSLSTVVVALRFYARYFLVGKLGSPDWVMLAALTASWGTPIVNYYQLLYMDYSHTVTPDGKLIVDEFKRVASGGLLTMWIFRLNFIIDHMLIKTSILLFYNYVTAAHRSYYWIVRGMLGLVIVSSLAMAFVSIFICNPPQISWDGEVFYREFFGEFPTQCLDPSTLWLTQAAYNLATDGVVWLLPIPFFLNLRSMPVRRRVELVAIFSIGIVAIAASAVRLAITMRWLSGFEESGLQWGNLLIWSQVEQHSGIIAASIPFLRPIMRKIVKRVRVRSPSPGPKLIPNLSPQDQPIPPRAPIIPSPAPTFGSDDAFRPPSTPLSPIRPEMQMFNTV</sequence>
<dbReference type="Proteomes" id="UP001521785">
    <property type="component" value="Unassembled WGS sequence"/>
</dbReference>
<evidence type="ECO:0000313" key="9">
    <source>
        <dbReference type="EMBL" id="KAL1610025.1"/>
    </source>
</evidence>
<dbReference type="Pfam" id="PF20684">
    <property type="entry name" value="Fung_rhodopsin"/>
    <property type="match status" value="1"/>
</dbReference>
<evidence type="ECO:0000256" key="6">
    <source>
        <dbReference type="SAM" id="MobiDB-lite"/>
    </source>
</evidence>